<dbReference type="InterPro" id="IPR043141">
    <property type="entry name" value="Ribosomal_uL10-like_sf"/>
</dbReference>
<dbReference type="InterPro" id="IPR001790">
    <property type="entry name" value="Ribosomal_uL10"/>
</dbReference>
<reference evidence="6 8" key="1">
    <citation type="submission" date="2020-06" db="EMBL/GenBank/DDBJ databases">
        <title>Anoxygenic phototrophic Chloroflexota member uses a Type I reaction center.</title>
        <authorList>
            <person name="Tsuji J.M."/>
            <person name="Shaw N.A."/>
            <person name="Nagashima S."/>
            <person name="Venkiteswaran J."/>
            <person name="Schiff S.L."/>
            <person name="Hanada S."/>
            <person name="Tank M."/>
            <person name="Neufeld J.D."/>
        </authorList>
    </citation>
    <scope>NUCLEOTIDE SEQUENCE [LARGE SCALE GENOMIC DNA]</scope>
    <source>
        <strain evidence="6">L227-S17</strain>
    </source>
</reference>
<dbReference type="InterPro" id="IPR047865">
    <property type="entry name" value="Ribosomal_uL10_bac_type"/>
</dbReference>
<dbReference type="EMBL" id="CP128400">
    <property type="protein sequence ID" value="WJW68394.1"/>
    <property type="molecule type" value="Genomic_DNA"/>
</dbReference>
<organism evidence="6 8">
    <name type="scientific">Candidatus Chlorohelix allophototropha</name>
    <dbReference type="NCBI Taxonomy" id="3003348"/>
    <lineage>
        <taxon>Bacteria</taxon>
        <taxon>Bacillati</taxon>
        <taxon>Chloroflexota</taxon>
        <taxon>Chloroflexia</taxon>
        <taxon>Candidatus Chloroheliales</taxon>
        <taxon>Candidatus Chloroheliaceae</taxon>
        <taxon>Candidatus Chlorohelix</taxon>
    </lineage>
</organism>
<evidence type="ECO:0000256" key="2">
    <source>
        <dbReference type="ARBA" id="ARBA00022980"/>
    </source>
</evidence>
<comment type="subunit">
    <text evidence="5">Part of the ribosomal stalk of the 50S ribosomal subunit. The N-terminus interacts with L11 and the large rRNA to form the base of the stalk. The C-terminus forms an elongated spine to which L12 dimers bind in a sequential fashion forming a multimeric L10(L12)X complex.</text>
</comment>
<dbReference type="InterPro" id="IPR022973">
    <property type="entry name" value="Ribosomal_uL10_bac"/>
</dbReference>
<evidence type="ECO:0000256" key="4">
    <source>
        <dbReference type="ARBA" id="ARBA00035202"/>
    </source>
</evidence>
<comment type="similarity">
    <text evidence="1 5">Belongs to the universal ribosomal protein uL10 family.</text>
</comment>
<dbReference type="EMBL" id="JACATZ010000003">
    <property type="protein sequence ID" value="NWJ48461.1"/>
    <property type="molecule type" value="Genomic_DNA"/>
</dbReference>
<accession>A0A8T7M8U0</accession>
<keyword evidence="5" id="KW-0694">RNA-binding</keyword>
<dbReference type="HAMAP" id="MF_00362">
    <property type="entry name" value="Ribosomal_uL10"/>
    <property type="match status" value="1"/>
</dbReference>
<sequence>MPTPKKAALTNDLSTLFEKSTIAILTEYRGMRVSEITNLRRKLLPTGTEYHVSKNTLARRAVKGLGWDGLDSVLTGPSAIAFVGTDLVKGVKELLNFQKDSKVFKIKLGILGGKVIDAAKLEDLTKLPTKEVLIAQLMGSLNAPASNLVSVLSQPPQQLVNAMSGVPRNLVNVLNQRKLQLEEQN</sequence>
<keyword evidence="9" id="KW-1185">Reference proteome</keyword>
<name>A0A8T7M8U0_9CHLR</name>
<dbReference type="Gene3D" id="6.10.250.290">
    <property type="match status" value="1"/>
</dbReference>
<keyword evidence="5" id="KW-0699">rRNA-binding</keyword>
<dbReference type="AlphaFoldDB" id="A0A8T7M8U0"/>
<keyword evidence="2 5" id="KW-0689">Ribosomal protein</keyword>
<evidence type="ECO:0000313" key="9">
    <source>
        <dbReference type="Proteomes" id="UP001431572"/>
    </source>
</evidence>
<dbReference type="GO" id="GO:0006412">
    <property type="term" value="P:translation"/>
    <property type="evidence" value="ECO:0007669"/>
    <property type="project" value="UniProtKB-UniRule"/>
</dbReference>
<evidence type="ECO:0000256" key="5">
    <source>
        <dbReference type="HAMAP-Rule" id="MF_00362"/>
    </source>
</evidence>
<dbReference type="PANTHER" id="PTHR11560">
    <property type="entry name" value="39S RIBOSOMAL PROTEIN L10, MITOCHONDRIAL"/>
    <property type="match status" value="1"/>
</dbReference>
<dbReference type="RefSeq" id="WP_341470299.1">
    <property type="nucleotide sequence ID" value="NZ_CP128400.1"/>
</dbReference>
<keyword evidence="3 5" id="KW-0687">Ribonucleoprotein</keyword>
<dbReference type="GO" id="GO:0005840">
    <property type="term" value="C:ribosome"/>
    <property type="evidence" value="ECO:0007669"/>
    <property type="project" value="UniProtKB-KW"/>
</dbReference>
<dbReference type="NCBIfam" id="NF000955">
    <property type="entry name" value="PRK00099.1-1"/>
    <property type="match status" value="1"/>
</dbReference>
<dbReference type="Gene3D" id="3.30.70.1730">
    <property type="match status" value="1"/>
</dbReference>
<dbReference type="GO" id="GO:1990904">
    <property type="term" value="C:ribonucleoprotein complex"/>
    <property type="evidence" value="ECO:0007669"/>
    <property type="project" value="UniProtKB-KW"/>
</dbReference>
<dbReference type="GO" id="GO:0070180">
    <property type="term" value="F:large ribosomal subunit rRNA binding"/>
    <property type="evidence" value="ECO:0007669"/>
    <property type="project" value="UniProtKB-UniRule"/>
</dbReference>
<evidence type="ECO:0000256" key="1">
    <source>
        <dbReference type="ARBA" id="ARBA00008889"/>
    </source>
</evidence>
<reference evidence="7" key="2">
    <citation type="journal article" date="2024" name="Nature">
        <title>Anoxygenic phototroph of the Chloroflexota uses a type I reaction centre.</title>
        <authorList>
            <person name="Tsuji J.M."/>
            <person name="Shaw N.A."/>
            <person name="Nagashima S."/>
            <person name="Venkiteswaran J.J."/>
            <person name="Schiff S.L."/>
            <person name="Watanabe T."/>
            <person name="Fukui M."/>
            <person name="Hanada S."/>
            <person name="Tank M."/>
            <person name="Neufeld J.D."/>
        </authorList>
    </citation>
    <scope>NUCLEOTIDE SEQUENCE</scope>
    <source>
        <strain evidence="7">L227-S17</strain>
    </source>
</reference>
<gene>
    <name evidence="5 6" type="primary">rplJ</name>
    <name evidence="6" type="ORF">HXX08_21605</name>
    <name evidence="7" type="ORF">OZ401_004005</name>
</gene>
<dbReference type="CDD" id="cd05797">
    <property type="entry name" value="Ribosomal_L10"/>
    <property type="match status" value="1"/>
</dbReference>
<dbReference type="Proteomes" id="UP001431572">
    <property type="component" value="Chromosome 2"/>
</dbReference>
<proteinExistence type="inferred from homology"/>
<dbReference type="Pfam" id="PF00466">
    <property type="entry name" value="Ribosomal_L10"/>
    <property type="match status" value="1"/>
</dbReference>
<evidence type="ECO:0000256" key="3">
    <source>
        <dbReference type="ARBA" id="ARBA00023274"/>
    </source>
</evidence>
<dbReference type="Proteomes" id="UP000521676">
    <property type="component" value="Unassembled WGS sequence"/>
</dbReference>
<evidence type="ECO:0000313" key="7">
    <source>
        <dbReference type="EMBL" id="WJW68394.1"/>
    </source>
</evidence>
<protein>
    <recommendedName>
        <fullName evidence="4 5">Large ribosomal subunit protein uL10</fullName>
    </recommendedName>
</protein>
<dbReference type="SUPFAM" id="SSF160369">
    <property type="entry name" value="Ribosomal protein L10-like"/>
    <property type="match status" value="1"/>
</dbReference>
<evidence type="ECO:0000313" key="6">
    <source>
        <dbReference type="EMBL" id="NWJ48461.1"/>
    </source>
</evidence>
<comment type="function">
    <text evidence="5">Forms part of the ribosomal stalk, playing a central role in the interaction of the ribosome with GTP-bound translation factors.</text>
</comment>
<evidence type="ECO:0000313" key="8">
    <source>
        <dbReference type="Proteomes" id="UP000521676"/>
    </source>
</evidence>